<dbReference type="AlphaFoldDB" id="A0A2X0ISE8"/>
<dbReference type="RefSeq" id="WP_111500125.1">
    <property type="nucleotide sequence ID" value="NZ_QKYN01000031.1"/>
</dbReference>
<proteinExistence type="predicted"/>
<accession>A0A2X0ISE8</accession>
<sequence length="149" mass="16456">MTDQVPVDEYSGMAKLTYALYYLGVGDPKGVELPSDDGGRWVTVTPGGGCVTVVAGTEWDSIKISFLVYEAEPEPLAGEWTHVEEFSCTATDRPAAFTSGTSNECMFAPPLPPDHLFNRPGEEAPYRWRARLLVANFEVEEHVLQFWPA</sequence>
<name>A0A2X0ISE8_9ACTN</name>
<organism evidence="1 2">
    <name type="scientific">Streptacidiphilus pinicola</name>
    <dbReference type="NCBI Taxonomy" id="2219663"/>
    <lineage>
        <taxon>Bacteria</taxon>
        <taxon>Bacillati</taxon>
        <taxon>Actinomycetota</taxon>
        <taxon>Actinomycetes</taxon>
        <taxon>Kitasatosporales</taxon>
        <taxon>Streptomycetaceae</taxon>
        <taxon>Streptacidiphilus</taxon>
    </lineage>
</organism>
<dbReference type="EMBL" id="QKYN01000031">
    <property type="protein sequence ID" value="RAG86181.1"/>
    <property type="molecule type" value="Genomic_DNA"/>
</dbReference>
<dbReference type="OrthoDB" id="4272335at2"/>
<gene>
    <name evidence="1" type="ORF">DN069_07855</name>
</gene>
<evidence type="ECO:0000313" key="2">
    <source>
        <dbReference type="Proteomes" id="UP000248889"/>
    </source>
</evidence>
<evidence type="ECO:0000313" key="1">
    <source>
        <dbReference type="EMBL" id="RAG86181.1"/>
    </source>
</evidence>
<protein>
    <submittedName>
        <fullName evidence="1">Uncharacterized protein</fullName>
    </submittedName>
</protein>
<dbReference type="Proteomes" id="UP000248889">
    <property type="component" value="Unassembled WGS sequence"/>
</dbReference>
<comment type="caution">
    <text evidence="1">The sequence shown here is derived from an EMBL/GenBank/DDBJ whole genome shotgun (WGS) entry which is preliminary data.</text>
</comment>
<keyword evidence="2" id="KW-1185">Reference proteome</keyword>
<reference evidence="1 2" key="1">
    <citation type="submission" date="2018-06" db="EMBL/GenBank/DDBJ databases">
        <title>Streptacidiphilus pinicola sp. nov., isolated from pine grove soil.</title>
        <authorList>
            <person name="Roh S.G."/>
            <person name="Park S."/>
            <person name="Kim M.-K."/>
            <person name="Yun B.-R."/>
            <person name="Park J."/>
            <person name="Kim M.J."/>
            <person name="Kim Y.S."/>
            <person name="Kim S.B."/>
        </authorList>
    </citation>
    <scope>NUCLEOTIDE SEQUENCE [LARGE SCALE GENOMIC DNA]</scope>
    <source>
        <strain evidence="1 2">MMS16-CNU450</strain>
    </source>
</reference>